<accession>A0A1H9X260</accession>
<dbReference type="SUPFAM" id="SSF53756">
    <property type="entry name" value="UDP-Glycosyltransferase/glycogen phosphorylase"/>
    <property type="match status" value="1"/>
</dbReference>
<dbReference type="Proteomes" id="UP000182584">
    <property type="component" value="Unassembled WGS sequence"/>
</dbReference>
<organism evidence="3 4">
    <name type="scientific">Butyrivibrio fibrisolvens</name>
    <dbReference type="NCBI Taxonomy" id="831"/>
    <lineage>
        <taxon>Bacteria</taxon>
        <taxon>Bacillati</taxon>
        <taxon>Bacillota</taxon>
        <taxon>Clostridia</taxon>
        <taxon>Lachnospirales</taxon>
        <taxon>Lachnospiraceae</taxon>
        <taxon>Butyrivibrio</taxon>
    </lineage>
</organism>
<dbReference type="PANTHER" id="PTHR12526:SF630">
    <property type="entry name" value="GLYCOSYLTRANSFERASE"/>
    <property type="match status" value="1"/>
</dbReference>
<dbReference type="PANTHER" id="PTHR12526">
    <property type="entry name" value="GLYCOSYLTRANSFERASE"/>
    <property type="match status" value="1"/>
</dbReference>
<dbReference type="AlphaFoldDB" id="A0A1H9X260"/>
<name>A0A1H9X260_BUTFI</name>
<dbReference type="InterPro" id="IPR001296">
    <property type="entry name" value="Glyco_trans_1"/>
</dbReference>
<evidence type="ECO:0000259" key="1">
    <source>
        <dbReference type="Pfam" id="PF00534"/>
    </source>
</evidence>
<evidence type="ECO:0000313" key="3">
    <source>
        <dbReference type="EMBL" id="SES40179.1"/>
    </source>
</evidence>
<keyword evidence="3" id="KW-0808">Transferase</keyword>
<dbReference type="OrthoDB" id="9804196at2"/>
<evidence type="ECO:0000259" key="2">
    <source>
        <dbReference type="Pfam" id="PF13439"/>
    </source>
</evidence>
<feature type="domain" description="Glycosyl transferase family 1" evidence="1">
    <location>
        <begin position="196"/>
        <end position="340"/>
    </location>
</feature>
<dbReference type="Pfam" id="PF13439">
    <property type="entry name" value="Glyco_transf_4"/>
    <property type="match status" value="1"/>
</dbReference>
<dbReference type="GO" id="GO:0016757">
    <property type="term" value="F:glycosyltransferase activity"/>
    <property type="evidence" value="ECO:0007669"/>
    <property type="project" value="InterPro"/>
</dbReference>
<gene>
    <name evidence="3" type="ORF">SAMN04487884_1408</name>
</gene>
<dbReference type="RefSeq" id="WP_074758824.1">
    <property type="nucleotide sequence ID" value="NZ_FOGJ01000040.1"/>
</dbReference>
<protein>
    <submittedName>
        <fullName evidence="3">Glycosyltransferase involved in cell wall bisynthesis</fullName>
    </submittedName>
</protein>
<feature type="domain" description="Glycosyltransferase subfamily 4-like N-terminal" evidence="2">
    <location>
        <begin position="15"/>
        <end position="183"/>
    </location>
</feature>
<dbReference type="InterPro" id="IPR028098">
    <property type="entry name" value="Glyco_trans_4-like_N"/>
</dbReference>
<dbReference type="EMBL" id="FOGJ01000040">
    <property type="protein sequence ID" value="SES40179.1"/>
    <property type="molecule type" value="Genomic_DNA"/>
</dbReference>
<proteinExistence type="predicted"/>
<dbReference type="Pfam" id="PF00534">
    <property type="entry name" value="Glycos_transf_1"/>
    <property type="match status" value="1"/>
</dbReference>
<evidence type="ECO:0000313" key="4">
    <source>
        <dbReference type="Proteomes" id="UP000182584"/>
    </source>
</evidence>
<reference evidence="3 4" key="1">
    <citation type="submission" date="2016-10" db="EMBL/GenBank/DDBJ databases">
        <authorList>
            <person name="de Groot N.N."/>
        </authorList>
    </citation>
    <scope>NUCLEOTIDE SEQUENCE [LARGE SCALE GENOMIC DNA]</scope>
    <source>
        <strain evidence="3 4">AR40</strain>
    </source>
</reference>
<sequence>MKRVLEVSCNGMYNGGVQHVIMEITRNLSRKYNIDVLVFTKGPDYFDKEFQSYGGKIFRLPDKQNKLRKITWYFDGLRIYRGTLKILRENGPYDVIHCHNYFKSAYCLMAAKKAGVPVRIVHSHNDFSNVSYFFTRKILWFIERRIMNRNSTDRIGCSRAAADFLFGRNVSSDVIYNGIDIRRFDDNNDLAPYIANTRIRLLHVGNFSPQKNQLLLADIGNALKCLNIDFVMTLVGGDSEYKNEVQSRVSELGLNDKFVFLPQNSDIPELMGESDLFLFPSAYEGLGIVVIEAQASGLHCIVSKAVPEEADLGNIEYIDSKDPMVWAKKIEQKVKSGQERVYVNMDSYDISKVITNYEKIYENNCKR</sequence>
<dbReference type="Gene3D" id="3.40.50.2000">
    <property type="entry name" value="Glycogen Phosphorylase B"/>
    <property type="match status" value="2"/>
</dbReference>